<evidence type="ECO:0000313" key="5">
    <source>
        <dbReference type="EMBL" id="KAK1750626.1"/>
    </source>
</evidence>
<comment type="similarity">
    <text evidence="1">Belongs to the AAR2 family.</text>
</comment>
<dbReference type="EMBL" id="MU839845">
    <property type="protein sequence ID" value="KAK1750626.1"/>
    <property type="molecule type" value="Genomic_DNA"/>
</dbReference>
<evidence type="ECO:0000256" key="2">
    <source>
        <dbReference type="SAM" id="MobiDB-lite"/>
    </source>
</evidence>
<proteinExistence type="inferred from homology"/>
<dbReference type="InterPro" id="IPR038514">
    <property type="entry name" value="AAR2_C_sf"/>
</dbReference>
<dbReference type="PANTHER" id="PTHR12689">
    <property type="entry name" value="A1 CISTRON SPLICING FACTOR AAR2-RELATED"/>
    <property type="match status" value="1"/>
</dbReference>
<dbReference type="GO" id="GO:0000244">
    <property type="term" value="P:spliceosomal tri-snRNP complex assembly"/>
    <property type="evidence" value="ECO:0007669"/>
    <property type="project" value="TreeGrafter"/>
</dbReference>
<dbReference type="InterPro" id="IPR033647">
    <property type="entry name" value="Aar2_N"/>
</dbReference>
<feature type="domain" description="AAR2 C-terminal" evidence="3">
    <location>
        <begin position="227"/>
        <end position="369"/>
    </location>
</feature>
<evidence type="ECO:0000259" key="4">
    <source>
        <dbReference type="Pfam" id="PF20981"/>
    </source>
</evidence>
<feature type="domain" description="AAR2 N-terminal" evidence="4">
    <location>
        <begin position="22"/>
        <end position="152"/>
    </location>
</feature>
<dbReference type="AlphaFoldDB" id="A0AAJ0F0Y9"/>
<sequence>MIGSITEERGTVSPPPYLAKGDVFRLLDLPAGFMVGYDASVITTRDSLQGFRDIPPGVHFLWVQHPNPSPRYGYWFITKQPPVARIKQWDKFNEVLGEVASQYEAREQENNIGATYGSLLPWYSAGESSTNAATEWSRLTDAISVPFLGKVTGKKRVDEWLVETMDCVKGESRLAPDMTTTTDAYKTIVGSELQFSFAQDFEDLRVLGQDADADTTNRVLSAAGRDIWDQDIVAELQFTFITGIYLANHACLSQWWSLVLRIVLRSFRLALERPLLCRSLLSTLHAQLVFANEHLGAVGAPERDGLASNPLFDISSGKTLLLKNALAEYKRHLDPLLLELGGNITQDQEAAGRAFSDLEAWLWDRGWDLRNQPKGRTAPVLDEEEDDDDDEKPVVVHLDEDGKEIGLVNFDRD</sequence>
<feature type="compositionally biased region" description="Acidic residues" evidence="2">
    <location>
        <begin position="381"/>
        <end position="391"/>
    </location>
</feature>
<keyword evidence="6" id="KW-1185">Reference proteome</keyword>
<comment type="caution">
    <text evidence="5">The sequence shown here is derived from an EMBL/GenBank/DDBJ whole genome shotgun (WGS) entry which is preliminary data.</text>
</comment>
<dbReference type="InterPro" id="IPR038516">
    <property type="entry name" value="AAR2_N_sf"/>
</dbReference>
<dbReference type="Proteomes" id="UP001239445">
    <property type="component" value="Unassembled WGS sequence"/>
</dbReference>
<accession>A0AAJ0F0Y9</accession>
<evidence type="ECO:0000256" key="1">
    <source>
        <dbReference type="ARBA" id="ARBA00006281"/>
    </source>
</evidence>
<protein>
    <submittedName>
        <fullName evidence="5">Aar2 protein</fullName>
    </submittedName>
</protein>
<name>A0AAJ0F0Y9_9PEZI</name>
<dbReference type="Pfam" id="PF05282">
    <property type="entry name" value="AAR2"/>
    <property type="match status" value="1"/>
</dbReference>
<organism evidence="5 6">
    <name type="scientific">Echria macrotheca</name>
    <dbReference type="NCBI Taxonomy" id="438768"/>
    <lineage>
        <taxon>Eukaryota</taxon>
        <taxon>Fungi</taxon>
        <taxon>Dikarya</taxon>
        <taxon>Ascomycota</taxon>
        <taxon>Pezizomycotina</taxon>
        <taxon>Sordariomycetes</taxon>
        <taxon>Sordariomycetidae</taxon>
        <taxon>Sordariales</taxon>
        <taxon>Schizotheciaceae</taxon>
        <taxon>Echria</taxon>
    </lineage>
</organism>
<dbReference type="Gene3D" id="2.60.34.20">
    <property type="match status" value="1"/>
</dbReference>
<reference evidence="5" key="1">
    <citation type="submission" date="2023-06" db="EMBL/GenBank/DDBJ databases">
        <title>Genome-scale phylogeny and comparative genomics of the fungal order Sordariales.</title>
        <authorList>
            <consortium name="Lawrence Berkeley National Laboratory"/>
            <person name="Hensen N."/>
            <person name="Bonometti L."/>
            <person name="Westerberg I."/>
            <person name="Brannstrom I.O."/>
            <person name="Guillou S."/>
            <person name="Cros-Aarteil S."/>
            <person name="Calhoun S."/>
            <person name="Haridas S."/>
            <person name="Kuo A."/>
            <person name="Mondo S."/>
            <person name="Pangilinan J."/>
            <person name="Riley R."/>
            <person name="Labutti K."/>
            <person name="Andreopoulos B."/>
            <person name="Lipzen A."/>
            <person name="Chen C."/>
            <person name="Yanf M."/>
            <person name="Daum C."/>
            <person name="Ng V."/>
            <person name="Clum A."/>
            <person name="Steindorff A."/>
            <person name="Ohm R."/>
            <person name="Martin F."/>
            <person name="Silar P."/>
            <person name="Natvig D."/>
            <person name="Lalanne C."/>
            <person name="Gautier V."/>
            <person name="Ament-Velasquez S.L."/>
            <person name="Kruys A."/>
            <person name="Hutchinson M.I."/>
            <person name="Powell A.J."/>
            <person name="Barry K."/>
            <person name="Miller A.N."/>
            <person name="Grigoriev I.V."/>
            <person name="Debuchy R."/>
            <person name="Gladieux P."/>
            <person name="Thoren M.H."/>
            <person name="Johannesson H."/>
        </authorList>
    </citation>
    <scope>NUCLEOTIDE SEQUENCE</scope>
    <source>
        <strain evidence="5">PSN4</strain>
    </source>
</reference>
<dbReference type="InterPro" id="IPR007946">
    <property type="entry name" value="AAR2"/>
</dbReference>
<evidence type="ECO:0000313" key="6">
    <source>
        <dbReference type="Proteomes" id="UP001239445"/>
    </source>
</evidence>
<evidence type="ECO:0000259" key="3">
    <source>
        <dbReference type="Pfam" id="PF05282"/>
    </source>
</evidence>
<dbReference type="PANTHER" id="PTHR12689:SF4">
    <property type="entry name" value="PROTEIN AAR2 HOMOLOG"/>
    <property type="match status" value="1"/>
</dbReference>
<dbReference type="Gene3D" id="1.25.40.550">
    <property type="entry name" value="Aar2, C-terminal domain-like"/>
    <property type="match status" value="1"/>
</dbReference>
<feature type="region of interest" description="Disordered" evidence="2">
    <location>
        <begin position="373"/>
        <end position="392"/>
    </location>
</feature>
<gene>
    <name evidence="5" type="ORF">QBC47DRAFT_425913</name>
</gene>
<dbReference type="Pfam" id="PF20981">
    <property type="entry name" value="AAR2_1st"/>
    <property type="match status" value="1"/>
</dbReference>
<dbReference type="InterPro" id="IPR033648">
    <property type="entry name" value="AAR2_C"/>
</dbReference>
<dbReference type="CDD" id="cd13777">
    <property type="entry name" value="Aar2_N"/>
    <property type="match status" value="1"/>
</dbReference>
<dbReference type="CDD" id="cd13778">
    <property type="entry name" value="Aar2_C"/>
    <property type="match status" value="1"/>
</dbReference>